<feature type="domain" description="DOC" evidence="1">
    <location>
        <begin position="1"/>
        <end position="33"/>
    </location>
</feature>
<reference evidence="2" key="5">
    <citation type="journal article" date="2021" name="G3 (Bethesda)">
        <title>Aegilops tauschii genome assembly Aet v5.0 features greater sequence contiguity and improved annotation.</title>
        <authorList>
            <person name="Wang L."/>
            <person name="Zhu T."/>
            <person name="Rodriguez J.C."/>
            <person name="Deal K.R."/>
            <person name="Dubcovsky J."/>
            <person name="McGuire P.E."/>
            <person name="Lux T."/>
            <person name="Spannagl M."/>
            <person name="Mayer K.F.X."/>
            <person name="Baldrich P."/>
            <person name="Meyers B.C."/>
            <person name="Huo N."/>
            <person name="Gu Y.Q."/>
            <person name="Zhou H."/>
            <person name="Devos K.M."/>
            <person name="Bennetzen J.L."/>
            <person name="Unver T."/>
            <person name="Budak H."/>
            <person name="Gulick P.J."/>
            <person name="Galiba G."/>
            <person name="Kalapos B."/>
            <person name="Nelson D.R."/>
            <person name="Li P."/>
            <person name="You F.M."/>
            <person name="Luo M.C."/>
            <person name="Dvorak J."/>
        </authorList>
    </citation>
    <scope>NUCLEOTIDE SEQUENCE [LARGE SCALE GENOMIC DNA]</scope>
    <source>
        <strain evidence="2">cv. AL8/78</strain>
    </source>
</reference>
<dbReference type="Gramene" id="AET6Gv20205500.8">
    <property type="protein sequence ID" value="AET6Gv20205500.8"/>
    <property type="gene ID" value="AET6Gv20205500"/>
</dbReference>
<dbReference type="Proteomes" id="UP000015105">
    <property type="component" value="Chromosome 6D"/>
</dbReference>
<reference evidence="2" key="4">
    <citation type="submission" date="2019-03" db="UniProtKB">
        <authorList>
            <consortium name="EnsemblPlants"/>
        </authorList>
    </citation>
    <scope>IDENTIFICATION</scope>
</reference>
<dbReference type="Gene3D" id="2.60.120.260">
    <property type="entry name" value="Galactose-binding domain-like"/>
    <property type="match status" value="1"/>
</dbReference>
<sequence length="33" mass="3879">MDFKLDESYTPSKISIWTGDGFHNLKVIPLLRR</sequence>
<dbReference type="EnsemblPlants" id="AET6Gv20205500.8">
    <property type="protein sequence ID" value="AET6Gv20205500.8"/>
    <property type="gene ID" value="AET6Gv20205500"/>
</dbReference>
<dbReference type="Pfam" id="PF03256">
    <property type="entry name" value="ANAPC10"/>
    <property type="match status" value="1"/>
</dbReference>
<accession>A0A453N2X8</accession>
<dbReference type="InterPro" id="IPR004939">
    <property type="entry name" value="APC_su10/DOC_dom"/>
</dbReference>
<dbReference type="PROSITE" id="PS51284">
    <property type="entry name" value="DOC"/>
    <property type="match status" value="1"/>
</dbReference>
<evidence type="ECO:0000313" key="3">
    <source>
        <dbReference type="Proteomes" id="UP000015105"/>
    </source>
</evidence>
<keyword evidence="3" id="KW-1185">Reference proteome</keyword>
<organism evidence="2 3">
    <name type="scientific">Aegilops tauschii subsp. strangulata</name>
    <name type="common">Goatgrass</name>
    <dbReference type="NCBI Taxonomy" id="200361"/>
    <lineage>
        <taxon>Eukaryota</taxon>
        <taxon>Viridiplantae</taxon>
        <taxon>Streptophyta</taxon>
        <taxon>Embryophyta</taxon>
        <taxon>Tracheophyta</taxon>
        <taxon>Spermatophyta</taxon>
        <taxon>Magnoliopsida</taxon>
        <taxon>Liliopsida</taxon>
        <taxon>Poales</taxon>
        <taxon>Poaceae</taxon>
        <taxon>BOP clade</taxon>
        <taxon>Pooideae</taxon>
        <taxon>Triticodae</taxon>
        <taxon>Triticeae</taxon>
        <taxon>Triticinae</taxon>
        <taxon>Aegilops</taxon>
    </lineage>
</organism>
<evidence type="ECO:0000259" key="1">
    <source>
        <dbReference type="PROSITE" id="PS51284"/>
    </source>
</evidence>
<evidence type="ECO:0000313" key="2">
    <source>
        <dbReference type="EnsemblPlants" id="AET6Gv20205500.8"/>
    </source>
</evidence>
<reference evidence="2" key="3">
    <citation type="journal article" date="2017" name="Nature">
        <title>Genome sequence of the progenitor of the wheat D genome Aegilops tauschii.</title>
        <authorList>
            <person name="Luo M.C."/>
            <person name="Gu Y.Q."/>
            <person name="Puiu D."/>
            <person name="Wang H."/>
            <person name="Twardziok S.O."/>
            <person name="Deal K.R."/>
            <person name="Huo N."/>
            <person name="Zhu T."/>
            <person name="Wang L."/>
            <person name="Wang Y."/>
            <person name="McGuire P.E."/>
            <person name="Liu S."/>
            <person name="Long H."/>
            <person name="Ramasamy R.K."/>
            <person name="Rodriguez J.C."/>
            <person name="Van S.L."/>
            <person name="Yuan L."/>
            <person name="Wang Z."/>
            <person name="Xia Z."/>
            <person name="Xiao L."/>
            <person name="Anderson O.D."/>
            <person name="Ouyang S."/>
            <person name="Liang Y."/>
            <person name="Zimin A.V."/>
            <person name="Pertea G."/>
            <person name="Qi P."/>
            <person name="Bennetzen J.L."/>
            <person name="Dai X."/>
            <person name="Dawson M.W."/>
            <person name="Muller H.G."/>
            <person name="Kugler K."/>
            <person name="Rivarola-Duarte L."/>
            <person name="Spannagl M."/>
            <person name="Mayer K.F.X."/>
            <person name="Lu F.H."/>
            <person name="Bevan M.W."/>
            <person name="Leroy P."/>
            <person name="Li P."/>
            <person name="You F.M."/>
            <person name="Sun Q."/>
            <person name="Liu Z."/>
            <person name="Lyons E."/>
            <person name="Wicker T."/>
            <person name="Salzberg S.L."/>
            <person name="Devos K.M."/>
            <person name="Dvorak J."/>
        </authorList>
    </citation>
    <scope>NUCLEOTIDE SEQUENCE [LARGE SCALE GENOMIC DNA]</scope>
    <source>
        <strain evidence="2">cv. AL8/78</strain>
    </source>
</reference>
<reference evidence="3" key="2">
    <citation type="journal article" date="2017" name="Nat. Plants">
        <title>The Aegilops tauschii genome reveals multiple impacts of transposons.</title>
        <authorList>
            <person name="Zhao G."/>
            <person name="Zou C."/>
            <person name="Li K."/>
            <person name="Wang K."/>
            <person name="Li T."/>
            <person name="Gao L."/>
            <person name="Zhang X."/>
            <person name="Wang H."/>
            <person name="Yang Z."/>
            <person name="Liu X."/>
            <person name="Jiang W."/>
            <person name="Mao L."/>
            <person name="Kong X."/>
            <person name="Jiao Y."/>
            <person name="Jia J."/>
        </authorList>
    </citation>
    <scope>NUCLEOTIDE SEQUENCE [LARGE SCALE GENOMIC DNA]</scope>
    <source>
        <strain evidence="3">cv. AL8/78</strain>
    </source>
</reference>
<dbReference type="AlphaFoldDB" id="A0A453N2X8"/>
<proteinExistence type="predicted"/>
<name>A0A453N2X8_AEGTS</name>
<reference evidence="3" key="1">
    <citation type="journal article" date="2014" name="Science">
        <title>Ancient hybridizations among the ancestral genomes of bread wheat.</title>
        <authorList>
            <consortium name="International Wheat Genome Sequencing Consortium,"/>
            <person name="Marcussen T."/>
            <person name="Sandve S.R."/>
            <person name="Heier L."/>
            <person name="Spannagl M."/>
            <person name="Pfeifer M."/>
            <person name="Jakobsen K.S."/>
            <person name="Wulff B.B."/>
            <person name="Steuernagel B."/>
            <person name="Mayer K.F."/>
            <person name="Olsen O.A."/>
        </authorList>
    </citation>
    <scope>NUCLEOTIDE SEQUENCE [LARGE SCALE GENOMIC DNA]</scope>
    <source>
        <strain evidence="3">cv. AL8/78</strain>
    </source>
</reference>
<protein>
    <recommendedName>
        <fullName evidence="1">DOC domain-containing protein</fullName>
    </recommendedName>
</protein>